<accession>A0A8J8M8K3</accession>
<reference evidence="1 2" key="1">
    <citation type="submission" date="2020-07" db="EMBL/GenBank/DDBJ databases">
        <title>Vallitalea guaymasensis genome.</title>
        <authorList>
            <person name="Postec A."/>
        </authorList>
    </citation>
    <scope>NUCLEOTIDE SEQUENCE [LARGE SCALE GENOMIC DNA]</scope>
    <source>
        <strain evidence="1 2">Ra1766G1</strain>
    </source>
</reference>
<dbReference type="EMBL" id="CP058561">
    <property type="protein sequence ID" value="QUH28278.1"/>
    <property type="molecule type" value="Genomic_DNA"/>
</dbReference>
<dbReference type="Proteomes" id="UP000677305">
    <property type="component" value="Chromosome"/>
</dbReference>
<name>A0A8J8M8K3_9FIRM</name>
<evidence type="ECO:0000313" key="1">
    <source>
        <dbReference type="EMBL" id="QUH28278.1"/>
    </source>
</evidence>
<proteinExistence type="predicted"/>
<dbReference type="AlphaFoldDB" id="A0A8J8M8K3"/>
<dbReference type="KEGG" id="vgu:HYG85_04845"/>
<gene>
    <name evidence="1" type="ORF">HYG85_04845</name>
</gene>
<dbReference type="RefSeq" id="WP_212692529.1">
    <property type="nucleotide sequence ID" value="NZ_CP058561.1"/>
</dbReference>
<organism evidence="1 2">
    <name type="scientific">Vallitalea guaymasensis</name>
    <dbReference type="NCBI Taxonomy" id="1185412"/>
    <lineage>
        <taxon>Bacteria</taxon>
        <taxon>Bacillati</taxon>
        <taxon>Bacillota</taxon>
        <taxon>Clostridia</taxon>
        <taxon>Lachnospirales</taxon>
        <taxon>Vallitaleaceae</taxon>
        <taxon>Vallitalea</taxon>
    </lineage>
</organism>
<protein>
    <submittedName>
        <fullName evidence="1">Uncharacterized protein</fullName>
    </submittedName>
</protein>
<evidence type="ECO:0000313" key="2">
    <source>
        <dbReference type="Proteomes" id="UP000677305"/>
    </source>
</evidence>
<keyword evidence="2" id="KW-1185">Reference proteome</keyword>
<sequence length="428" mass="48090">MSKICLDIGKLERSKYDIEGIKRRTSEIMDMFISITNSMDEDICRRGIYKELRIIRNRLKNIDRKSYQMQFVLADAIKEYKQTEVKLKNLMDQFVTDLDNELTHENKKSFISDGIKGIFNKINDWYICNISNIKKYFKDNNTIINNKLYVDDLQDAQEYLNPDSEENNINQILNSIPDLKTRISMVPYSTEGKIIEIQRFLNEKGYKTDKTGELDNQTRNSLLLYTNTINSRQFKNINQIILPANRYVNNENKSNNKTTLHADGFGKRGDNYYLCNLGYEDYFNVYTVSAEANIVNTIEKGNVNLKAVVGASALDVEATSKNIGWDNFYGNVGGEAEVLTANAYGAFKFGKSGYGVSGNAIAAGASGQIKGKISIFGVDISAIGTGYAGAFGGGVDAMYEYKNGRRELKVGLNLAALFGFGGKIVVSW</sequence>